<accession>A0ABS7EHQ8</accession>
<dbReference type="SUPFAM" id="SSF54523">
    <property type="entry name" value="Pili subunits"/>
    <property type="match status" value="1"/>
</dbReference>
<dbReference type="Gene3D" id="3.55.40.10">
    <property type="entry name" value="minor pseudopilin epsh domain"/>
    <property type="match status" value="1"/>
</dbReference>
<dbReference type="NCBIfam" id="TIGR02532">
    <property type="entry name" value="IV_pilin_GFxxxE"/>
    <property type="match status" value="1"/>
</dbReference>
<name>A0ABS7EHQ8_9GAMM</name>
<keyword evidence="4" id="KW-0488">Methylation</keyword>
<evidence type="ECO:0000256" key="10">
    <source>
        <dbReference type="ARBA" id="ARBA00030775"/>
    </source>
</evidence>
<protein>
    <recommendedName>
        <fullName evidence="2">Type II secretion system protein H</fullName>
    </recommendedName>
    <alternativeName>
        <fullName evidence="10">General secretion pathway protein H</fullName>
    </alternativeName>
</protein>
<keyword evidence="7 11" id="KW-1133">Transmembrane helix</keyword>
<dbReference type="Pfam" id="PF12019">
    <property type="entry name" value="GspH"/>
    <property type="match status" value="1"/>
</dbReference>
<dbReference type="InterPro" id="IPR012902">
    <property type="entry name" value="N_methyl_site"/>
</dbReference>
<gene>
    <name evidence="13" type="ORF">K0504_12640</name>
</gene>
<keyword evidence="14" id="KW-1185">Reference proteome</keyword>
<reference evidence="13" key="1">
    <citation type="submission" date="2021-07" db="EMBL/GenBank/DDBJ databases">
        <title>Neiella marina sp. nov., isolated from the intestinal content of sea cucumber Apostichopus japonicus.</title>
        <authorList>
            <person name="Bai X."/>
        </authorList>
    </citation>
    <scope>NUCLEOTIDE SEQUENCE</scope>
    <source>
        <strain evidence="13">126</strain>
    </source>
</reference>
<keyword evidence="3" id="KW-1003">Cell membrane</keyword>
<comment type="subcellular location">
    <subcellularLocation>
        <location evidence="1">Cell inner membrane</location>
        <topology evidence="1">Single-pass membrane protein</topology>
    </subcellularLocation>
</comment>
<sequence>MKRMFGFTLLELLVTVAIVAITLLAGVPSLIDFIKSSRSSQQASYIASSLQMARLSAIDSGLVVTLCPTQNNLSSCTTSWDGPLMVFEDNDGDSSYDSGETVLKVIDAAPDTITRSFNNGSVVSYQPEGHTSDFGTFSVCADSKEAKYARSVVINLQGRIKLSRDYDGDGVHEYPEGTDLNCES</sequence>
<dbReference type="EMBL" id="JAHZSS010000015">
    <property type="protein sequence ID" value="MBW8191886.1"/>
    <property type="molecule type" value="Genomic_DNA"/>
</dbReference>
<dbReference type="InterPro" id="IPR045584">
    <property type="entry name" value="Pilin-like"/>
</dbReference>
<evidence type="ECO:0000313" key="14">
    <source>
        <dbReference type="Proteomes" id="UP001166251"/>
    </source>
</evidence>
<evidence type="ECO:0000256" key="9">
    <source>
        <dbReference type="ARBA" id="ARBA00025772"/>
    </source>
</evidence>
<keyword evidence="8 11" id="KW-0472">Membrane</keyword>
<organism evidence="13 14">
    <name type="scientific">Neiella holothuriorum</name>
    <dbReference type="NCBI Taxonomy" id="2870530"/>
    <lineage>
        <taxon>Bacteria</taxon>
        <taxon>Pseudomonadati</taxon>
        <taxon>Pseudomonadota</taxon>
        <taxon>Gammaproteobacteria</taxon>
        <taxon>Alteromonadales</taxon>
        <taxon>Echinimonadaceae</taxon>
        <taxon>Neiella</taxon>
    </lineage>
</organism>
<evidence type="ECO:0000256" key="8">
    <source>
        <dbReference type="ARBA" id="ARBA00023136"/>
    </source>
</evidence>
<evidence type="ECO:0000259" key="12">
    <source>
        <dbReference type="Pfam" id="PF12019"/>
    </source>
</evidence>
<evidence type="ECO:0000256" key="2">
    <source>
        <dbReference type="ARBA" id="ARBA00021549"/>
    </source>
</evidence>
<dbReference type="RefSeq" id="WP_220104568.1">
    <property type="nucleotide sequence ID" value="NZ_JAHZSS010000015.1"/>
</dbReference>
<proteinExistence type="inferred from homology"/>
<evidence type="ECO:0000256" key="6">
    <source>
        <dbReference type="ARBA" id="ARBA00022692"/>
    </source>
</evidence>
<evidence type="ECO:0000256" key="11">
    <source>
        <dbReference type="SAM" id="Phobius"/>
    </source>
</evidence>
<dbReference type="Pfam" id="PF07963">
    <property type="entry name" value="N_methyl"/>
    <property type="match status" value="1"/>
</dbReference>
<evidence type="ECO:0000256" key="3">
    <source>
        <dbReference type="ARBA" id="ARBA00022475"/>
    </source>
</evidence>
<dbReference type="Proteomes" id="UP001166251">
    <property type="component" value="Unassembled WGS sequence"/>
</dbReference>
<evidence type="ECO:0000256" key="4">
    <source>
        <dbReference type="ARBA" id="ARBA00022481"/>
    </source>
</evidence>
<comment type="similarity">
    <text evidence="9">Belongs to the GSP H family.</text>
</comment>
<dbReference type="InterPro" id="IPR022346">
    <property type="entry name" value="T2SS_GspH"/>
</dbReference>
<keyword evidence="6 11" id="KW-0812">Transmembrane</keyword>
<feature type="transmembrane region" description="Helical" evidence="11">
    <location>
        <begin position="12"/>
        <end position="31"/>
    </location>
</feature>
<evidence type="ECO:0000256" key="1">
    <source>
        <dbReference type="ARBA" id="ARBA00004377"/>
    </source>
</evidence>
<evidence type="ECO:0000256" key="5">
    <source>
        <dbReference type="ARBA" id="ARBA00022519"/>
    </source>
</evidence>
<evidence type="ECO:0000313" key="13">
    <source>
        <dbReference type="EMBL" id="MBW8191886.1"/>
    </source>
</evidence>
<comment type="caution">
    <text evidence="13">The sequence shown here is derived from an EMBL/GenBank/DDBJ whole genome shotgun (WGS) entry which is preliminary data.</text>
</comment>
<evidence type="ECO:0000256" key="7">
    <source>
        <dbReference type="ARBA" id="ARBA00022989"/>
    </source>
</evidence>
<feature type="domain" description="General secretion pathway GspH" evidence="12">
    <location>
        <begin position="43"/>
        <end position="158"/>
    </location>
</feature>
<keyword evidence="5" id="KW-0997">Cell inner membrane</keyword>